<name>A0A813EVG1_POLGL</name>
<accession>A0A813EVG1</accession>
<feature type="compositionally biased region" description="Low complexity" evidence="1">
    <location>
        <begin position="159"/>
        <end position="184"/>
    </location>
</feature>
<dbReference type="EMBL" id="CAJNNV010016864">
    <property type="protein sequence ID" value="CAE8604728.1"/>
    <property type="molecule type" value="Genomic_DNA"/>
</dbReference>
<proteinExistence type="predicted"/>
<keyword evidence="3" id="KW-1185">Reference proteome</keyword>
<reference evidence="2" key="1">
    <citation type="submission" date="2021-02" db="EMBL/GenBank/DDBJ databases">
        <authorList>
            <person name="Dougan E. K."/>
            <person name="Rhodes N."/>
            <person name="Thang M."/>
            <person name="Chan C."/>
        </authorList>
    </citation>
    <scope>NUCLEOTIDE SEQUENCE</scope>
</reference>
<comment type="caution">
    <text evidence="2">The sequence shown here is derived from an EMBL/GenBank/DDBJ whole genome shotgun (WGS) entry which is preliminary data.</text>
</comment>
<dbReference type="Proteomes" id="UP000654075">
    <property type="component" value="Unassembled WGS sequence"/>
</dbReference>
<evidence type="ECO:0000256" key="1">
    <source>
        <dbReference type="SAM" id="MobiDB-lite"/>
    </source>
</evidence>
<feature type="region of interest" description="Disordered" evidence="1">
    <location>
        <begin position="143"/>
        <end position="203"/>
    </location>
</feature>
<evidence type="ECO:0000313" key="2">
    <source>
        <dbReference type="EMBL" id="CAE8604728.1"/>
    </source>
</evidence>
<sequence>MTAGRQTTRQVGGARCNVEGTLNQLPRTDRTAPHMQLVVHKDGDSESFVAKGPDCAQELVTEDGLLARTNRQILTCISQQHSSADLLPTLQLSKKPLAHTPERHNCPRVQGNLACPRQAACSNLPHMPHQVGISHDHRRAAGTVSQFADPQPSSPRPPTATTTTTTTITTTTIITTTTTTTTTAPSPALSGSGCTSPKSATNG</sequence>
<evidence type="ECO:0000313" key="3">
    <source>
        <dbReference type="Proteomes" id="UP000654075"/>
    </source>
</evidence>
<organism evidence="2 3">
    <name type="scientific">Polarella glacialis</name>
    <name type="common">Dinoflagellate</name>
    <dbReference type="NCBI Taxonomy" id="89957"/>
    <lineage>
        <taxon>Eukaryota</taxon>
        <taxon>Sar</taxon>
        <taxon>Alveolata</taxon>
        <taxon>Dinophyceae</taxon>
        <taxon>Suessiales</taxon>
        <taxon>Suessiaceae</taxon>
        <taxon>Polarella</taxon>
    </lineage>
</organism>
<gene>
    <name evidence="2" type="ORF">PGLA1383_LOCUS22876</name>
</gene>
<protein>
    <submittedName>
        <fullName evidence="2">Uncharacterized protein</fullName>
    </submittedName>
</protein>
<dbReference type="AlphaFoldDB" id="A0A813EVG1"/>
<feature type="compositionally biased region" description="Polar residues" evidence="1">
    <location>
        <begin position="192"/>
        <end position="203"/>
    </location>
</feature>